<keyword evidence="1" id="KW-0472">Membrane</keyword>
<dbReference type="EMBL" id="UXAW01000081">
    <property type="protein sequence ID" value="VDC30807.1"/>
    <property type="molecule type" value="Genomic_DNA"/>
</dbReference>
<accession>A0A3P5XKT9</accession>
<keyword evidence="3" id="KW-1185">Reference proteome</keyword>
<gene>
    <name evidence="2" type="ORF">XINFAN_02707</name>
</gene>
<evidence type="ECO:0000256" key="1">
    <source>
        <dbReference type="SAM" id="Phobius"/>
    </source>
</evidence>
<keyword evidence="1" id="KW-1133">Transmembrane helix</keyword>
<dbReference type="InterPro" id="IPR045519">
    <property type="entry name" value="DUF6476"/>
</dbReference>
<organism evidence="2 3">
    <name type="scientific">Pseudogemmobacter humi</name>
    <dbReference type="NCBI Taxonomy" id="2483812"/>
    <lineage>
        <taxon>Bacteria</taxon>
        <taxon>Pseudomonadati</taxon>
        <taxon>Pseudomonadota</taxon>
        <taxon>Alphaproteobacteria</taxon>
        <taxon>Rhodobacterales</taxon>
        <taxon>Paracoccaceae</taxon>
        <taxon>Pseudogemmobacter</taxon>
    </lineage>
</organism>
<proteinExistence type="predicted"/>
<sequence>MAPAPEENALPPSLRFLKALVIVLMLSMILGVITVTGLLVTRLRAPLAPGLPETVALPAGEAASAVTFGRGWTAVVTESDRILIFNPDGSLRQEIDILPAP</sequence>
<keyword evidence="1" id="KW-0812">Transmembrane</keyword>
<evidence type="ECO:0000313" key="3">
    <source>
        <dbReference type="Proteomes" id="UP000277498"/>
    </source>
</evidence>
<dbReference type="OrthoDB" id="7872651at2"/>
<feature type="transmembrane region" description="Helical" evidence="1">
    <location>
        <begin position="20"/>
        <end position="40"/>
    </location>
</feature>
<evidence type="ECO:0000313" key="2">
    <source>
        <dbReference type="EMBL" id="VDC30807.1"/>
    </source>
</evidence>
<reference evidence="2 3" key="1">
    <citation type="submission" date="2018-11" db="EMBL/GenBank/DDBJ databases">
        <authorList>
            <person name="Criscuolo A."/>
        </authorList>
    </citation>
    <scope>NUCLEOTIDE SEQUENCE [LARGE SCALE GENOMIC DNA]</scope>
    <source>
        <strain evidence="2">ACIP111625</strain>
    </source>
</reference>
<dbReference type="RefSeq" id="WP_124087433.1">
    <property type="nucleotide sequence ID" value="NZ_UXAW01000081.1"/>
</dbReference>
<name>A0A3P5XKT9_9RHOB</name>
<dbReference type="Pfam" id="PF20082">
    <property type="entry name" value="DUF6476"/>
    <property type="match status" value="1"/>
</dbReference>
<dbReference type="AlphaFoldDB" id="A0A3P5XKT9"/>
<protein>
    <submittedName>
        <fullName evidence="2">Uncharacterized protein</fullName>
    </submittedName>
</protein>
<dbReference type="Proteomes" id="UP000277498">
    <property type="component" value="Unassembled WGS sequence"/>
</dbReference>